<organism evidence="2 3">
    <name type="scientific">Allorhodopirellula heiligendammensis</name>
    <dbReference type="NCBI Taxonomy" id="2714739"/>
    <lineage>
        <taxon>Bacteria</taxon>
        <taxon>Pseudomonadati</taxon>
        <taxon>Planctomycetota</taxon>
        <taxon>Planctomycetia</taxon>
        <taxon>Pirellulales</taxon>
        <taxon>Pirellulaceae</taxon>
        <taxon>Allorhodopirellula</taxon>
    </lineage>
</organism>
<evidence type="ECO:0000313" key="2">
    <source>
        <dbReference type="EMBL" id="TWU18984.1"/>
    </source>
</evidence>
<dbReference type="SUPFAM" id="SSF52777">
    <property type="entry name" value="CoA-dependent acyltransferases"/>
    <property type="match status" value="1"/>
</dbReference>
<accession>A0A5C6C6G4</accession>
<keyword evidence="3" id="KW-1185">Reference proteome</keyword>
<evidence type="ECO:0000313" key="3">
    <source>
        <dbReference type="Proteomes" id="UP000319908"/>
    </source>
</evidence>
<gene>
    <name evidence="2" type="ORF">Poly21_11550</name>
</gene>
<keyword evidence="2" id="KW-0808">Transferase</keyword>
<protein>
    <submittedName>
        <fullName evidence="2">Acyltransferase PapA5</fullName>
    </submittedName>
</protein>
<dbReference type="Proteomes" id="UP000319908">
    <property type="component" value="Unassembled WGS sequence"/>
</dbReference>
<dbReference type="InterPro" id="IPR023213">
    <property type="entry name" value="CAT-like_dom_sf"/>
</dbReference>
<feature type="region of interest" description="Disordered" evidence="1">
    <location>
        <begin position="156"/>
        <end position="183"/>
    </location>
</feature>
<keyword evidence="2" id="KW-0012">Acyltransferase</keyword>
<evidence type="ECO:0000256" key="1">
    <source>
        <dbReference type="SAM" id="MobiDB-lite"/>
    </source>
</evidence>
<dbReference type="Gene3D" id="3.30.559.10">
    <property type="entry name" value="Chloramphenicol acetyltransferase-like domain"/>
    <property type="match status" value="1"/>
</dbReference>
<comment type="caution">
    <text evidence="2">The sequence shown here is derived from an EMBL/GenBank/DDBJ whole genome shotgun (WGS) entry which is preliminary data.</text>
</comment>
<dbReference type="RefSeq" id="WP_302117669.1">
    <property type="nucleotide sequence ID" value="NZ_SJPU01000001.1"/>
</dbReference>
<dbReference type="GO" id="GO:0016746">
    <property type="term" value="F:acyltransferase activity"/>
    <property type="evidence" value="ECO:0007669"/>
    <property type="project" value="UniProtKB-KW"/>
</dbReference>
<name>A0A5C6C6G4_9BACT</name>
<proteinExistence type="predicted"/>
<dbReference type="AlphaFoldDB" id="A0A5C6C6G4"/>
<sequence length="458" mass="50892">MAPAPPRDLLPTTVMERYFSRPSHGNGMVFSITLVLEGAMEIEPLRRAWFDTVHRHPRMYAKLVGRGRRQQWKLQTQADHASFVYRDVAADTSAATDDAESVRPRRGVGMKCVIQTSDQHRWSIRLLFHHACCDGVGAIRMIGQFAKAYTQVRGTGLSHPAVNPSPSQRADRTPLSVKQTTAVTSPQLPDMNNLWATIRGKNVRLSQQDIVGDTVCCDVPGTTIATFQGSSRLMFSRSQSDLVRQQLRQKKITLNDWAVAVTLHTFANVTNATESPRNHVMIMNPVETRTWAQRHDTDNHVGIAFVRRTHGQLLEVQHTLDSVSEQMQSVRRCGTGNELAGGIAFAERVAGCVGLFERLGTFTPTASLTSVAGLRLGKRFGVHRQDEGIWISDAQLIDVFFEAPIQNGGQVSTTIWEFEGQVAVSHRVSPGLFDGDQNRHLLNLWAKIALDAIRESTV</sequence>
<reference evidence="2 3" key="1">
    <citation type="journal article" date="2020" name="Antonie Van Leeuwenhoek">
        <title>Rhodopirellula heiligendammensis sp. nov., Rhodopirellula pilleata sp. nov., and Rhodopirellula solitaria sp. nov. isolated from natural or artificial marine surfaces in Northern Germany and California, USA, and emended description of the genus Rhodopirellula.</title>
        <authorList>
            <person name="Kallscheuer N."/>
            <person name="Wiegand S."/>
            <person name="Jogler M."/>
            <person name="Boedeker C."/>
            <person name="Peeters S.H."/>
            <person name="Rast P."/>
            <person name="Heuer A."/>
            <person name="Jetten M.S.M."/>
            <person name="Rohde M."/>
            <person name="Jogler C."/>
        </authorList>
    </citation>
    <scope>NUCLEOTIDE SEQUENCE [LARGE SCALE GENOMIC DNA]</scope>
    <source>
        <strain evidence="2 3">Poly21</strain>
    </source>
</reference>
<dbReference type="EMBL" id="SJPU01000001">
    <property type="protein sequence ID" value="TWU18984.1"/>
    <property type="molecule type" value="Genomic_DNA"/>
</dbReference>